<keyword evidence="1" id="KW-0521">NADP</keyword>
<dbReference type="InterPro" id="IPR036291">
    <property type="entry name" value="NAD(P)-bd_dom_sf"/>
</dbReference>
<accession>A0ABY7ART1</accession>
<evidence type="ECO:0000313" key="4">
    <source>
        <dbReference type="EMBL" id="WAJ72189.1"/>
    </source>
</evidence>
<dbReference type="PANTHER" id="PTHR43544">
    <property type="entry name" value="SHORT-CHAIN DEHYDROGENASE/REDUCTASE"/>
    <property type="match status" value="1"/>
</dbReference>
<proteinExistence type="inferred from homology"/>
<keyword evidence="4" id="KW-0614">Plasmid</keyword>
<comment type="similarity">
    <text evidence="3">Belongs to the short-chain dehydrogenases/reductases (SDR) family.</text>
</comment>
<keyword evidence="2" id="KW-0560">Oxidoreductase</keyword>
<keyword evidence="5" id="KW-1185">Reference proteome</keyword>
<dbReference type="PRINTS" id="PR00081">
    <property type="entry name" value="GDHRDH"/>
</dbReference>
<dbReference type="Pfam" id="PF00106">
    <property type="entry name" value="adh_short"/>
    <property type="match status" value="1"/>
</dbReference>
<sequence length="232" mass="25163">MKNSILVTGADRGLGLAFVEHYLQQGNNVIATSRRQPIGDALQNLQQLYQDKLTVYFVDLTDELSINHFAEQLAPLNIALDIVINNAGISVEQSLGNWKTENFIQHFMVNSIAPMLMAQAVLPYMNANSKLVQISSGVGSAQWNIGTEKGLDAYAASKGALNILSRRLSAKVADKNIIVSLLNPGWVQTDMGGSAATTTIEQATLQMTHTIAQLSLKHSGLFIEADGTLIPW</sequence>
<dbReference type="SUPFAM" id="SSF51735">
    <property type="entry name" value="NAD(P)-binding Rossmann-fold domains"/>
    <property type="match status" value="1"/>
</dbReference>
<dbReference type="PRINTS" id="PR00080">
    <property type="entry name" value="SDRFAMILY"/>
</dbReference>
<dbReference type="RefSeq" id="WP_268076904.1">
    <property type="nucleotide sequence ID" value="NZ_CP109967.1"/>
</dbReference>
<organism evidence="4 5">
    <name type="scientific">Catenovulum adriaticum</name>
    <dbReference type="NCBI Taxonomy" id="2984846"/>
    <lineage>
        <taxon>Bacteria</taxon>
        <taxon>Pseudomonadati</taxon>
        <taxon>Pseudomonadota</taxon>
        <taxon>Gammaproteobacteria</taxon>
        <taxon>Alteromonadales</taxon>
        <taxon>Alteromonadaceae</taxon>
        <taxon>Catenovulum</taxon>
    </lineage>
</organism>
<protein>
    <submittedName>
        <fullName evidence="4">SDR family NAD(P)-dependent oxidoreductase</fullName>
    </submittedName>
</protein>
<dbReference type="Proteomes" id="UP001163726">
    <property type="component" value="Plasmid pCadTS8_2"/>
</dbReference>
<dbReference type="InterPro" id="IPR051468">
    <property type="entry name" value="Fungal_SecMetab_SDRs"/>
</dbReference>
<evidence type="ECO:0000256" key="3">
    <source>
        <dbReference type="RuleBase" id="RU000363"/>
    </source>
</evidence>
<name>A0ABY7ART1_9ALTE</name>
<evidence type="ECO:0000256" key="1">
    <source>
        <dbReference type="ARBA" id="ARBA00022857"/>
    </source>
</evidence>
<dbReference type="EMBL" id="CP109967">
    <property type="protein sequence ID" value="WAJ72189.1"/>
    <property type="molecule type" value="Genomic_DNA"/>
</dbReference>
<evidence type="ECO:0000313" key="5">
    <source>
        <dbReference type="Proteomes" id="UP001163726"/>
    </source>
</evidence>
<dbReference type="Gene3D" id="3.40.50.720">
    <property type="entry name" value="NAD(P)-binding Rossmann-like Domain"/>
    <property type="match status" value="1"/>
</dbReference>
<geneLocation type="plasmid" evidence="4 5">
    <name>pCadTS8_2</name>
</geneLocation>
<gene>
    <name evidence="4" type="ORF">OLW01_18085</name>
</gene>
<reference evidence="4" key="1">
    <citation type="submission" date="2022-10" db="EMBL/GenBank/DDBJ databases">
        <title>Catenovulum adriacola sp. nov. isolated in the Harbour of Susak.</title>
        <authorList>
            <person name="Schoch T."/>
            <person name="Reich S.J."/>
            <person name="Stoeferle S."/>
            <person name="Flaiz M."/>
            <person name="Kazda M."/>
            <person name="Riedel C.U."/>
            <person name="Duerre P."/>
        </authorList>
    </citation>
    <scope>NUCLEOTIDE SEQUENCE</scope>
    <source>
        <strain evidence="4">TS8</strain>
        <plasmid evidence="4">pCadTS8_2</plasmid>
    </source>
</reference>
<dbReference type="PANTHER" id="PTHR43544:SF7">
    <property type="entry name" value="NADB-LER2"/>
    <property type="match status" value="1"/>
</dbReference>
<dbReference type="InterPro" id="IPR002347">
    <property type="entry name" value="SDR_fam"/>
</dbReference>
<evidence type="ECO:0000256" key="2">
    <source>
        <dbReference type="ARBA" id="ARBA00023002"/>
    </source>
</evidence>